<feature type="domain" description="UspA" evidence="2">
    <location>
        <begin position="165"/>
        <end position="295"/>
    </location>
</feature>
<proteinExistence type="inferred from homology"/>
<protein>
    <submittedName>
        <fullName evidence="3">Universal stress protein</fullName>
    </submittedName>
</protein>
<sequence length="298" mass="30988">MSSTTPVPPVVAGVDGSPSSLAAARYAAHLAELRDAPLSLVYGFEIPVYGYLPVAVADRYYLDDQAMRADAETMLAAVVKQLTDDHPGLADISARAVTGGGAAVLLEESRHAQLTVVGCRGLGGFTELLLGSVSAQVSAHAHGPVVVVRPPVTDGETPAEPVDGPIVVGVDSSPGAQIALKWAVDEARRRNTSIIAVYAFPIGRDEPYFEVRQDEAVAEQILFDAVSPWLHQPGVTIETRTVAAQHVEKAMIDQTIGAGLTVVGGRGGGGFTGLLLGSVSRALVHHAHGPVAVIHPAR</sequence>
<dbReference type="Gene3D" id="3.40.50.620">
    <property type="entry name" value="HUPs"/>
    <property type="match status" value="2"/>
</dbReference>
<dbReference type="PANTHER" id="PTHR46268">
    <property type="entry name" value="STRESS RESPONSE PROTEIN NHAX"/>
    <property type="match status" value="1"/>
</dbReference>
<dbReference type="InterPro" id="IPR006015">
    <property type="entry name" value="Universal_stress_UspA"/>
</dbReference>
<name>A0ABV8LZB7_9ACTN</name>
<dbReference type="InterPro" id="IPR014729">
    <property type="entry name" value="Rossmann-like_a/b/a_fold"/>
</dbReference>
<dbReference type="RefSeq" id="WP_253763178.1">
    <property type="nucleotide sequence ID" value="NZ_JAMZDZ010000001.1"/>
</dbReference>
<dbReference type="Pfam" id="PF00582">
    <property type="entry name" value="Usp"/>
    <property type="match status" value="2"/>
</dbReference>
<accession>A0ABV8LZB7</accession>
<evidence type="ECO:0000259" key="2">
    <source>
        <dbReference type="Pfam" id="PF00582"/>
    </source>
</evidence>
<gene>
    <name evidence="3" type="ORF">ACFOZ4_34565</name>
</gene>
<feature type="domain" description="UspA" evidence="2">
    <location>
        <begin position="10"/>
        <end position="149"/>
    </location>
</feature>
<dbReference type="SUPFAM" id="SSF52402">
    <property type="entry name" value="Adenine nucleotide alpha hydrolases-like"/>
    <property type="match status" value="2"/>
</dbReference>
<evidence type="ECO:0000313" key="4">
    <source>
        <dbReference type="Proteomes" id="UP001595816"/>
    </source>
</evidence>
<comment type="similarity">
    <text evidence="1">Belongs to the universal stress protein A family.</text>
</comment>
<dbReference type="PANTHER" id="PTHR46268:SF6">
    <property type="entry name" value="UNIVERSAL STRESS PROTEIN UP12"/>
    <property type="match status" value="1"/>
</dbReference>
<dbReference type="InterPro" id="IPR006016">
    <property type="entry name" value="UspA"/>
</dbReference>
<organism evidence="3 4">
    <name type="scientific">Hamadaea flava</name>
    <dbReference type="NCBI Taxonomy" id="1742688"/>
    <lineage>
        <taxon>Bacteria</taxon>
        <taxon>Bacillati</taxon>
        <taxon>Actinomycetota</taxon>
        <taxon>Actinomycetes</taxon>
        <taxon>Micromonosporales</taxon>
        <taxon>Micromonosporaceae</taxon>
        <taxon>Hamadaea</taxon>
    </lineage>
</organism>
<dbReference type="EMBL" id="JBHSAY010000025">
    <property type="protein sequence ID" value="MFC4135762.1"/>
    <property type="molecule type" value="Genomic_DNA"/>
</dbReference>
<evidence type="ECO:0000313" key="3">
    <source>
        <dbReference type="EMBL" id="MFC4135762.1"/>
    </source>
</evidence>
<dbReference type="PRINTS" id="PR01438">
    <property type="entry name" value="UNVRSLSTRESS"/>
</dbReference>
<comment type="caution">
    <text evidence="3">The sequence shown here is derived from an EMBL/GenBank/DDBJ whole genome shotgun (WGS) entry which is preliminary data.</text>
</comment>
<dbReference type="Proteomes" id="UP001595816">
    <property type="component" value="Unassembled WGS sequence"/>
</dbReference>
<reference evidence="4" key="1">
    <citation type="journal article" date="2019" name="Int. J. Syst. Evol. Microbiol.">
        <title>The Global Catalogue of Microorganisms (GCM) 10K type strain sequencing project: providing services to taxonomists for standard genome sequencing and annotation.</title>
        <authorList>
            <consortium name="The Broad Institute Genomics Platform"/>
            <consortium name="The Broad Institute Genome Sequencing Center for Infectious Disease"/>
            <person name="Wu L."/>
            <person name="Ma J."/>
        </authorList>
    </citation>
    <scope>NUCLEOTIDE SEQUENCE [LARGE SCALE GENOMIC DNA]</scope>
    <source>
        <strain evidence="4">CGMCC 4.7289</strain>
    </source>
</reference>
<keyword evidence="4" id="KW-1185">Reference proteome</keyword>
<evidence type="ECO:0000256" key="1">
    <source>
        <dbReference type="ARBA" id="ARBA00008791"/>
    </source>
</evidence>